<evidence type="ECO:0008006" key="4">
    <source>
        <dbReference type="Google" id="ProtNLM"/>
    </source>
</evidence>
<dbReference type="CDD" id="cd14688">
    <property type="entry name" value="bZIP_YAP"/>
    <property type="match status" value="1"/>
</dbReference>
<dbReference type="EMBL" id="PDLN01000010">
    <property type="protein sequence ID" value="RDW73685.1"/>
    <property type="molecule type" value="Genomic_DNA"/>
</dbReference>
<evidence type="ECO:0000313" key="2">
    <source>
        <dbReference type="EMBL" id="RDW73685.1"/>
    </source>
</evidence>
<proteinExistence type="predicted"/>
<name>A0A3D8RI09_9HELO</name>
<comment type="caution">
    <text evidence="2">The sequence shown here is derived from an EMBL/GenBank/DDBJ whole genome shotgun (WGS) entry which is preliminary data.</text>
</comment>
<keyword evidence="3" id="KW-1185">Reference proteome</keyword>
<evidence type="ECO:0000313" key="3">
    <source>
        <dbReference type="Proteomes" id="UP000256328"/>
    </source>
</evidence>
<dbReference type="OrthoDB" id="3555317at2759"/>
<feature type="region of interest" description="Disordered" evidence="1">
    <location>
        <begin position="1"/>
        <end position="39"/>
    </location>
</feature>
<gene>
    <name evidence="2" type="ORF">BP5796_07127</name>
</gene>
<sequence>MTKDRLQPQRQRGRPRKVKGGDDISVNQTSQRRREGMRKAQEAHRLRQQEFKSAQEQKIATLEGIIEQMSSIFGSFADSLLNSEVLRRDQNSLNELYTTMNLFVAVARRAEKVSGEALDIVVTGHMSPDHTNTSIVAPNQHTSPYGSEIKQTSDDHIPADWQDSHQSSWTFADAVRPRFSSITTSRLLPLSNVFGNGWPSQNPTHAINFRKSSYSAQLERPNEHSIALKLVQGTLNIAYDSLLHDFHNPTAIARRMFRYALLTHSREELLFRLRWFLGPGYREIHLLRHASFGDASDKNDQLGLASDRLLRPEVDSFIEQINARPFLSASEIEEYLVKKGALFLDPHRIEISWEMIDSPTHSLGSTIHARSNGQMASEIRDHLFNNSTSSTKRQATANEYMENTPLMPPQALIGIFNFNAIVGDTSVNHEVLAKSSFQHHDSLQASYPYPKLQRYVVQVSTLVKCLVKASACLGKGPGYERAMIDDAIITSVIL</sequence>
<reference evidence="2 3" key="1">
    <citation type="journal article" date="2018" name="IMA Fungus">
        <title>IMA Genome-F 9: Draft genome sequence of Annulohypoxylon stygium, Aspergillus mulundensis, Berkeleyomyces basicola (syn. Thielaviopsis basicola), Ceratocystis smalleyi, two Cercospora beticola strains, Coleophoma cylindrospora, Fusarium fracticaudum, Phialophora cf. hyalina, and Morchella septimelata.</title>
        <authorList>
            <person name="Wingfield B.D."/>
            <person name="Bills G.F."/>
            <person name="Dong Y."/>
            <person name="Huang W."/>
            <person name="Nel W.J."/>
            <person name="Swalarsk-Parry B.S."/>
            <person name="Vaghefi N."/>
            <person name="Wilken P.M."/>
            <person name="An Z."/>
            <person name="de Beer Z.W."/>
            <person name="De Vos L."/>
            <person name="Chen L."/>
            <person name="Duong T.A."/>
            <person name="Gao Y."/>
            <person name="Hammerbacher A."/>
            <person name="Kikkert J.R."/>
            <person name="Li Y."/>
            <person name="Li H."/>
            <person name="Li K."/>
            <person name="Li Q."/>
            <person name="Liu X."/>
            <person name="Ma X."/>
            <person name="Naidoo K."/>
            <person name="Pethybridge S.J."/>
            <person name="Sun J."/>
            <person name="Steenkamp E.T."/>
            <person name="van der Nest M.A."/>
            <person name="van Wyk S."/>
            <person name="Wingfield M.J."/>
            <person name="Xiong C."/>
            <person name="Yue Q."/>
            <person name="Zhang X."/>
        </authorList>
    </citation>
    <scope>NUCLEOTIDE SEQUENCE [LARGE SCALE GENOMIC DNA]</scope>
    <source>
        <strain evidence="2 3">BP5796</strain>
    </source>
</reference>
<evidence type="ECO:0000256" key="1">
    <source>
        <dbReference type="SAM" id="MobiDB-lite"/>
    </source>
</evidence>
<organism evidence="2 3">
    <name type="scientific">Coleophoma crateriformis</name>
    <dbReference type="NCBI Taxonomy" id="565419"/>
    <lineage>
        <taxon>Eukaryota</taxon>
        <taxon>Fungi</taxon>
        <taxon>Dikarya</taxon>
        <taxon>Ascomycota</taxon>
        <taxon>Pezizomycotina</taxon>
        <taxon>Leotiomycetes</taxon>
        <taxon>Helotiales</taxon>
        <taxon>Dermateaceae</taxon>
        <taxon>Coleophoma</taxon>
    </lineage>
</organism>
<dbReference type="PANTHER" id="PTHR40618:SF1">
    <property type="entry name" value="B-ZIP TRANSCRIPTION FACTOR (EUROFUNG)"/>
    <property type="match status" value="1"/>
</dbReference>
<protein>
    <recommendedName>
        <fullName evidence="4">BZIP domain-containing protein</fullName>
    </recommendedName>
</protein>
<accession>A0A3D8RI09</accession>
<dbReference type="AlphaFoldDB" id="A0A3D8RI09"/>
<dbReference type="PANTHER" id="PTHR40618">
    <property type="entry name" value="B-ZIP TRANSCRIPTION FACTOR (EUROFUNG)-RELATED"/>
    <property type="match status" value="1"/>
</dbReference>
<dbReference type="Proteomes" id="UP000256328">
    <property type="component" value="Unassembled WGS sequence"/>
</dbReference>